<evidence type="ECO:0000256" key="1">
    <source>
        <dbReference type="SAM" id="Phobius"/>
    </source>
</evidence>
<dbReference type="EMBL" id="GL876966">
    <property type="protein sequence ID" value="KLU81146.1"/>
    <property type="molecule type" value="Genomic_DNA"/>
</dbReference>
<protein>
    <recommendedName>
        <fullName evidence="5">Integral membrane protein</fullName>
    </recommendedName>
</protein>
<reference evidence="2" key="1">
    <citation type="submission" date="2010-05" db="EMBL/GenBank/DDBJ databases">
        <title>The Genome Sequence of Magnaporthe poae strain ATCC 64411.</title>
        <authorList>
            <consortium name="The Broad Institute Genome Sequencing Platform"/>
            <consortium name="Broad Institute Genome Sequencing Center for Infectious Disease"/>
            <person name="Ma L.-J."/>
            <person name="Dead R."/>
            <person name="Young S."/>
            <person name="Zeng Q."/>
            <person name="Koehrsen M."/>
            <person name="Alvarado L."/>
            <person name="Berlin A."/>
            <person name="Chapman S.B."/>
            <person name="Chen Z."/>
            <person name="Freedman E."/>
            <person name="Gellesch M."/>
            <person name="Goldberg J."/>
            <person name="Griggs A."/>
            <person name="Gujja S."/>
            <person name="Heilman E.R."/>
            <person name="Heiman D."/>
            <person name="Hepburn T."/>
            <person name="Howarth C."/>
            <person name="Jen D."/>
            <person name="Larson L."/>
            <person name="Mehta T."/>
            <person name="Neiman D."/>
            <person name="Pearson M."/>
            <person name="Roberts A."/>
            <person name="Saif S."/>
            <person name="Shea T."/>
            <person name="Shenoy N."/>
            <person name="Sisk P."/>
            <person name="Stolte C."/>
            <person name="Sykes S."/>
            <person name="Walk T."/>
            <person name="White J."/>
            <person name="Yandava C."/>
            <person name="Haas B."/>
            <person name="Nusbaum C."/>
            <person name="Birren B."/>
        </authorList>
    </citation>
    <scope>NUCLEOTIDE SEQUENCE</scope>
    <source>
        <strain evidence="2">ATCC 64411</strain>
    </source>
</reference>
<dbReference type="InterPro" id="IPR025363">
    <property type="entry name" value="DUF4267"/>
</dbReference>
<dbReference type="Proteomes" id="UP000011715">
    <property type="component" value="Unassembled WGS sequence"/>
</dbReference>
<sequence>MPPLSQSPLFQWAAYAFGAIITAFGINAILRPAHALTFFEFTPPKAPADRRVVDSLMVVYGVRDIFVGVAVFAAGLNGHTSTLGWLLVALGAVAFTDGLVCRAHGKGEWNHWGYAPMVTVTGALLLGVLD</sequence>
<evidence type="ECO:0008006" key="5">
    <source>
        <dbReference type="Google" id="ProtNLM"/>
    </source>
</evidence>
<dbReference type="EMBL" id="ADBL01000054">
    <property type="status" value="NOT_ANNOTATED_CDS"/>
    <property type="molecule type" value="Genomic_DNA"/>
</dbReference>
<organism evidence="3 4">
    <name type="scientific">Magnaporthiopsis poae (strain ATCC 64411 / 73-15)</name>
    <name type="common">Kentucky bluegrass fungus</name>
    <name type="synonym">Magnaporthe poae</name>
    <dbReference type="NCBI Taxonomy" id="644358"/>
    <lineage>
        <taxon>Eukaryota</taxon>
        <taxon>Fungi</taxon>
        <taxon>Dikarya</taxon>
        <taxon>Ascomycota</taxon>
        <taxon>Pezizomycotina</taxon>
        <taxon>Sordariomycetes</taxon>
        <taxon>Sordariomycetidae</taxon>
        <taxon>Magnaporthales</taxon>
        <taxon>Magnaporthaceae</taxon>
        <taxon>Magnaporthiopsis</taxon>
    </lineage>
</organism>
<reference evidence="3" key="5">
    <citation type="submission" date="2015-06" db="UniProtKB">
        <authorList>
            <consortium name="EnsemblFungi"/>
        </authorList>
    </citation>
    <scope>IDENTIFICATION</scope>
    <source>
        <strain evidence="3">ATCC 64411</strain>
    </source>
</reference>
<evidence type="ECO:0000313" key="4">
    <source>
        <dbReference type="Proteomes" id="UP000011715"/>
    </source>
</evidence>
<keyword evidence="1" id="KW-0472">Membrane</keyword>
<keyword evidence="1" id="KW-1133">Transmembrane helix</keyword>
<dbReference type="AlphaFoldDB" id="A0A0C4DKG9"/>
<dbReference type="EnsemblFungi" id="MAPG_00241T0">
    <property type="protein sequence ID" value="MAPG_00241T0"/>
    <property type="gene ID" value="MAPG_00241"/>
</dbReference>
<proteinExistence type="predicted"/>
<feature type="transmembrane region" description="Helical" evidence="1">
    <location>
        <begin position="112"/>
        <end position="129"/>
    </location>
</feature>
<reference evidence="4" key="2">
    <citation type="submission" date="2010-05" db="EMBL/GenBank/DDBJ databases">
        <title>The genome sequence of Magnaporthe poae strain ATCC 64411.</title>
        <authorList>
            <person name="Ma L.-J."/>
            <person name="Dead R."/>
            <person name="Young S."/>
            <person name="Zeng Q."/>
            <person name="Koehrsen M."/>
            <person name="Alvarado L."/>
            <person name="Berlin A."/>
            <person name="Chapman S.B."/>
            <person name="Chen Z."/>
            <person name="Freedman E."/>
            <person name="Gellesch M."/>
            <person name="Goldberg J."/>
            <person name="Griggs A."/>
            <person name="Gujja S."/>
            <person name="Heilman E.R."/>
            <person name="Heiman D."/>
            <person name="Hepburn T."/>
            <person name="Howarth C."/>
            <person name="Jen D."/>
            <person name="Larson L."/>
            <person name="Mehta T."/>
            <person name="Neiman D."/>
            <person name="Pearson M."/>
            <person name="Roberts A."/>
            <person name="Saif S."/>
            <person name="Shea T."/>
            <person name="Shenoy N."/>
            <person name="Sisk P."/>
            <person name="Stolte C."/>
            <person name="Sykes S."/>
            <person name="Walk T."/>
            <person name="White J."/>
            <person name="Yandava C."/>
            <person name="Haas B."/>
            <person name="Nusbaum C."/>
            <person name="Birren B."/>
        </authorList>
    </citation>
    <scope>NUCLEOTIDE SEQUENCE [LARGE SCALE GENOMIC DNA]</scope>
    <source>
        <strain evidence="4">ATCC 64411 / 73-15</strain>
    </source>
</reference>
<dbReference type="eggNOG" id="ENOG502S3YM">
    <property type="taxonomic scope" value="Eukaryota"/>
</dbReference>
<reference evidence="2" key="3">
    <citation type="submission" date="2011-03" db="EMBL/GenBank/DDBJ databases">
        <title>Annotation of Magnaporthe poae ATCC 64411.</title>
        <authorList>
            <person name="Ma L.-J."/>
            <person name="Dead R."/>
            <person name="Young S.K."/>
            <person name="Zeng Q."/>
            <person name="Gargeya S."/>
            <person name="Fitzgerald M."/>
            <person name="Haas B."/>
            <person name="Abouelleil A."/>
            <person name="Alvarado L."/>
            <person name="Arachchi H.M."/>
            <person name="Berlin A."/>
            <person name="Brown A."/>
            <person name="Chapman S.B."/>
            <person name="Chen Z."/>
            <person name="Dunbar C."/>
            <person name="Freedman E."/>
            <person name="Gearin G."/>
            <person name="Gellesch M."/>
            <person name="Goldberg J."/>
            <person name="Griggs A."/>
            <person name="Gujja S."/>
            <person name="Heiman D."/>
            <person name="Howarth C."/>
            <person name="Larson L."/>
            <person name="Lui A."/>
            <person name="MacDonald P.J.P."/>
            <person name="Mehta T."/>
            <person name="Montmayeur A."/>
            <person name="Murphy C."/>
            <person name="Neiman D."/>
            <person name="Pearson M."/>
            <person name="Priest M."/>
            <person name="Roberts A."/>
            <person name="Saif S."/>
            <person name="Shea T."/>
            <person name="Shenoy N."/>
            <person name="Sisk P."/>
            <person name="Stolte C."/>
            <person name="Sykes S."/>
            <person name="Yandava C."/>
            <person name="Wortman J."/>
            <person name="Nusbaum C."/>
            <person name="Birren B."/>
        </authorList>
    </citation>
    <scope>NUCLEOTIDE SEQUENCE</scope>
    <source>
        <strain evidence="2">ATCC 64411</strain>
    </source>
</reference>
<dbReference type="OMA" id="KGEWNHW"/>
<gene>
    <name evidence="2" type="ORF">MAPG_00241</name>
</gene>
<evidence type="ECO:0000313" key="2">
    <source>
        <dbReference type="EMBL" id="KLU81146.1"/>
    </source>
</evidence>
<reference evidence="3" key="4">
    <citation type="journal article" date="2015" name="G3 (Bethesda)">
        <title>Genome sequences of three phytopathogenic species of the Magnaporthaceae family of fungi.</title>
        <authorList>
            <person name="Okagaki L.H."/>
            <person name="Nunes C.C."/>
            <person name="Sailsbery J."/>
            <person name="Clay B."/>
            <person name="Brown D."/>
            <person name="John T."/>
            <person name="Oh Y."/>
            <person name="Young N."/>
            <person name="Fitzgerald M."/>
            <person name="Haas B.J."/>
            <person name="Zeng Q."/>
            <person name="Young S."/>
            <person name="Adiconis X."/>
            <person name="Fan L."/>
            <person name="Levin J.Z."/>
            <person name="Mitchell T.K."/>
            <person name="Okubara P.A."/>
            <person name="Farman M.L."/>
            <person name="Kohn L.M."/>
            <person name="Birren B."/>
            <person name="Ma L.-J."/>
            <person name="Dean R.A."/>
        </authorList>
    </citation>
    <scope>NUCLEOTIDE SEQUENCE</scope>
    <source>
        <strain evidence="3">ATCC 64411 / 73-15</strain>
    </source>
</reference>
<dbReference type="Pfam" id="PF14087">
    <property type="entry name" value="DUF4267"/>
    <property type="match status" value="1"/>
</dbReference>
<feature type="transmembrane region" description="Helical" evidence="1">
    <location>
        <begin position="51"/>
        <end position="76"/>
    </location>
</feature>
<dbReference type="OrthoDB" id="5216128at2759"/>
<keyword evidence="1" id="KW-0812">Transmembrane</keyword>
<dbReference type="VEuPathDB" id="FungiDB:MAPG_00241"/>
<accession>A0A0C4DKG9</accession>
<keyword evidence="4" id="KW-1185">Reference proteome</keyword>
<feature type="transmembrane region" description="Helical" evidence="1">
    <location>
        <begin position="12"/>
        <end position="30"/>
    </location>
</feature>
<evidence type="ECO:0000313" key="3">
    <source>
        <dbReference type="EnsemblFungi" id="MAPG_00241T0"/>
    </source>
</evidence>
<name>A0A0C4DKG9_MAGP6</name>